<feature type="domain" description="Zinc-ribbon" evidence="2">
    <location>
        <begin position="294"/>
        <end position="310"/>
    </location>
</feature>
<evidence type="ECO:0000259" key="2">
    <source>
        <dbReference type="Pfam" id="PF13240"/>
    </source>
</evidence>
<dbReference type="Pfam" id="PF13240">
    <property type="entry name" value="Zn_Ribbon_1"/>
    <property type="match status" value="1"/>
</dbReference>
<evidence type="ECO:0000313" key="3">
    <source>
        <dbReference type="EMBL" id="CRZ34960.1"/>
    </source>
</evidence>
<sequence>MKIPKYARYDYCVQIAYTFLNDFSISDYPVNVYEIITKMKWGLLKYSELADEFNCSIKDVIKCLGSEDGYTIYDGYNYTIAYNDMRKPKKRIIFTLLHEIGHIYLNHLIDFEATKLYRGSLTKEEYKVLENESNAFARNVLTPAVIVKDMHNIMPQKISLLFGITKKAAETRIDLLYDDLKSIHICGIEAKALNVYNRYYYKRVCKICGHYFIIPNAKFCPVCGSSKTINKRGNDMKYKSMETYQNRKLKICPKCNNEETNIEGLYCQICGTLLVNYCDDREFKNSLPTDYTPCGSEVPTNARFCPKCGSRTTFYNDGLLKDWKEEKDEHDGLALLGIPDAIDEELPFL</sequence>
<dbReference type="AlphaFoldDB" id="A0A0H5SIN9"/>
<protein>
    <recommendedName>
        <fullName evidence="5">IrrE N-terminal-like domain-containing protein</fullName>
    </recommendedName>
</protein>
<organism evidence="3 4">
    <name type="scientific">Herbinix hemicellulosilytica</name>
    <dbReference type="NCBI Taxonomy" id="1564487"/>
    <lineage>
        <taxon>Bacteria</taxon>
        <taxon>Bacillati</taxon>
        <taxon>Bacillota</taxon>
        <taxon>Clostridia</taxon>
        <taxon>Lachnospirales</taxon>
        <taxon>Lachnospiraceae</taxon>
        <taxon>Herbinix</taxon>
    </lineage>
</organism>
<dbReference type="InterPro" id="IPR026870">
    <property type="entry name" value="Zinc_ribbon_dom"/>
</dbReference>
<dbReference type="OrthoDB" id="9816277at2"/>
<evidence type="ECO:0000313" key="4">
    <source>
        <dbReference type="Proteomes" id="UP000236497"/>
    </source>
</evidence>
<name>A0A0H5SIN9_HERHM</name>
<keyword evidence="4" id="KW-1185">Reference proteome</keyword>
<dbReference type="Pfam" id="PF06114">
    <property type="entry name" value="Peptidase_M78"/>
    <property type="match status" value="1"/>
</dbReference>
<proteinExistence type="predicted"/>
<dbReference type="RefSeq" id="WP_103203057.1">
    <property type="nucleotide sequence ID" value="NZ_CVTD020000017.1"/>
</dbReference>
<feature type="domain" description="IrrE N-terminal-like" evidence="1">
    <location>
        <begin position="68"/>
        <end position="173"/>
    </location>
</feature>
<evidence type="ECO:0000259" key="1">
    <source>
        <dbReference type="Pfam" id="PF06114"/>
    </source>
</evidence>
<dbReference type="InterPro" id="IPR010359">
    <property type="entry name" value="IrrE_HExxH"/>
</dbReference>
<dbReference type="Gene3D" id="1.10.10.2910">
    <property type="match status" value="1"/>
</dbReference>
<reference evidence="3 4" key="1">
    <citation type="submission" date="2015-06" db="EMBL/GenBank/DDBJ databases">
        <authorList>
            <person name="Wibberg Daniel"/>
        </authorList>
    </citation>
    <scope>NUCLEOTIDE SEQUENCE [LARGE SCALE GENOMIC DNA]</scope>
    <source>
        <strain evidence="3 4">T3/55T</strain>
    </source>
</reference>
<dbReference type="Proteomes" id="UP000236497">
    <property type="component" value="Unassembled WGS sequence"/>
</dbReference>
<evidence type="ECO:0008006" key="5">
    <source>
        <dbReference type="Google" id="ProtNLM"/>
    </source>
</evidence>
<gene>
    <name evidence="3" type="ORF">HHT355_1760</name>
</gene>
<accession>A0A0H5SIN9</accession>
<dbReference type="EMBL" id="CVTD020000017">
    <property type="protein sequence ID" value="CRZ34960.1"/>
    <property type="molecule type" value="Genomic_DNA"/>
</dbReference>